<reference evidence="1" key="1">
    <citation type="submission" date="2019-02" db="EMBL/GenBank/DDBJ databases">
        <authorList>
            <person name="Gruber-Vodicka R. H."/>
            <person name="Seah K. B. B."/>
        </authorList>
    </citation>
    <scope>NUCLEOTIDE SEQUENCE</scope>
    <source>
        <strain evidence="1">BECK_BY1</strain>
    </source>
</reference>
<name>A0A450ZQD3_9GAMM</name>
<dbReference type="AlphaFoldDB" id="A0A450ZQD3"/>
<evidence type="ECO:0000313" key="1">
    <source>
        <dbReference type="EMBL" id="VFK56023.1"/>
    </source>
</evidence>
<organism evidence="1">
    <name type="scientific">Candidatus Kentrum sp. TUN</name>
    <dbReference type="NCBI Taxonomy" id="2126343"/>
    <lineage>
        <taxon>Bacteria</taxon>
        <taxon>Pseudomonadati</taxon>
        <taxon>Pseudomonadota</taxon>
        <taxon>Gammaproteobacteria</taxon>
        <taxon>Candidatus Kentrum</taxon>
    </lineage>
</organism>
<protein>
    <submittedName>
        <fullName evidence="1">Uncharacterized protein</fullName>
    </submittedName>
</protein>
<sequence length="198" mass="22884">MRKIEESGFQVVLENDTSFRIGELPAYQKLSGAHLKEMDVGWWDAREGRLIILELKGEEIWDEFDGKQQNASEHLIGELSKKANDTLLILASVWSGTELGLQIKKDLPIAVHTYPGKDRYMLAFRAKADRGCFFNRTPIFFRIFIFPMPNPDKPEPKFIVSEKEALSSRPEGEILWVWYFYQGTRFLASFGMTGQRIF</sequence>
<accession>A0A450ZQD3</accession>
<dbReference type="EMBL" id="CAADFX010000040">
    <property type="protein sequence ID" value="VFK56023.1"/>
    <property type="molecule type" value="Genomic_DNA"/>
</dbReference>
<gene>
    <name evidence="1" type="ORF">BECKTUN1418D_GA0071000_10403</name>
</gene>
<proteinExistence type="predicted"/>